<dbReference type="GO" id="GO:0003700">
    <property type="term" value="F:DNA-binding transcription factor activity"/>
    <property type="evidence" value="ECO:0007669"/>
    <property type="project" value="TreeGrafter"/>
</dbReference>
<proteinExistence type="predicted"/>
<dbReference type="PANTHER" id="PTHR30055:SF234">
    <property type="entry name" value="HTH-TYPE TRANSCRIPTIONAL REGULATOR BETI"/>
    <property type="match status" value="1"/>
</dbReference>
<evidence type="ECO:0000259" key="5">
    <source>
        <dbReference type="PROSITE" id="PS50977"/>
    </source>
</evidence>
<dbReference type="Proteomes" id="UP000236754">
    <property type="component" value="Unassembled WGS sequence"/>
</dbReference>
<evidence type="ECO:0000256" key="4">
    <source>
        <dbReference type="PROSITE-ProRule" id="PRU00335"/>
    </source>
</evidence>
<evidence type="ECO:0000256" key="3">
    <source>
        <dbReference type="ARBA" id="ARBA00023163"/>
    </source>
</evidence>
<evidence type="ECO:0000313" key="6">
    <source>
        <dbReference type="EMBL" id="SEG76162.1"/>
    </source>
</evidence>
<evidence type="ECO:0000256" key="2">
    <source>
        <dbReference type="ARBA" id="ARBA00023125"/>
    </source>
</evidence>
<dbReference type="Pfam" id="PF00440">
    <property type="entry name" value="TetR_N"/>
    <property type="match status" value="1"/>
</dbReference>
<protein>
    <submittedName>
        <fullName evidence="6">Transcriptional regulator, TetR family</fullName>
    </submittedName>
</protein>
<keyword evidence="7" id="KW-1185">Reference proteome</keyword>
<feature type="domain" description="HTH tetR-type" evidence="5">
    <location>
        <begin position="23"/>
        <end position="83"/>
    </location>
</feature>
<name>A0A1H6CT44_9ACTN</name>
<dbReference type="Gene3D" id="1.10.357.10">
    <property type="entry name" value="Tetracycline Repressor, domain 2"/>
    <property type="match status" value="1"/>
</dbReference>
<dbReference type="InterPro" id="IPR050109">
    <property type="entry name" value="HTH-type_TetR-like_transc_reg"/>
</dbReference>
<dbReference type="InterPro" id="IPR009057">
    <property type="entry name" value="Homeodomain-like_sf"/>
</dbReference>
<dbReference type="Gene3D" id="1.10.10.60">
    <property type="entry name" value="Homeodomain-like"/>
    <property type="match status" value="1"/>
</dbReference>
<dbReference type="PANTHER" id="PTHR30055">
    <property type="entry name" value="HTH-TYPE TRANSCRIPTIONAL REGULATOR RUTR"/>
    <property type="match status" value="1"/>
</dbReference>
<dbReference type="PRINTS" id="PR00455">
    <property type="entry name" value="HTHTETR"/>
</dbReference>
<gene>
    <name evidence="6" type="ORF">SAMN05216223_11058</name>
</gene>
<dbReference type="EMBL" id="FNVU01000010">
    <property type="protein sequence ID" value="SEG76162.1"/>
    <property type="molecule type" value="Genomic_DNA"/>
</dbReference>
<organism evidence="6 7">
    <name type="scientific">Actinacidiphila yanglinensis</name>
    <dbReference type="NCBI Taxonomy" id="310779"/>
    <lineage>
        <taxon>Bacteria</taxon>
        <taxon>Bacillati</taxon>
        <taxon>Actinomycetota</taxon>
        <taxon>Actinomycetes</taxon>
        <taxon>Kitasatosporales</taxon>
        <taxon>Streptomycetaceae</taxon>
        <taxon>Actinacidiphila</taxon>
    </lineage>
</organism>
<dbReference type="InterPro" id="IPR001647">
    <property type="entry name" value="HTH_TetR"/>
</dbReference>
<dbReference type="PROSITE" id="PS50977">
    <property type="entry name" value="HTH_TETR_2"/>
    <property type="match status" value="1"/>
</dbReference>
<feature type="DNA-binding region" description="H-T-H motif" evidence="4">
    <location>
        <begin position="46"/>
        <end position="65"/>
    </location>
</feature>
<keyword evidence="2 4" id="KW-0238">DNA-binding</keyword>
<evidence type="ECO:0000256" key="1">
    <source>
        <dbReference type="ARBA" id="ARBA00023015"/>
    </source>
</evidence>
<reference evidence="6 7" key="1">
    <citation type="submission" date="2016-10" db="EMBL/GenBank/DDBJ databases">
        <authorList>
            <person name="de Groot N.N."/>
        </authorList>
    </citation>
    <scope>NUCLEOTIDE SEQUENCE [LARGE SCALE GENOMIC DNA]</scope>
    <source>
        <strain evidence="6 7">CGMCC 4.2023</strain>
    </source>
</reference>
<accession>A0A1H6CT44</accession>
<dbReference type="GO" id="GO:0000976">
    <property type="term" value="F:transcription cis-regulatory region binding"/>
    <property type="evidence" value="ECO:0007669"/>
    <property type="project" value="TreeGrafter"/>
</dbReference>
<dbReference type="RefSeq" id="WP_235032275.1">
    <property type="nucleotide sequence ID" value="NZ_FNVU01000010.1"/>
</dbReference>
<keyword evidence="1" id="KW-0805">Transcription regulation</keyword>
<sequence>MADEPVVEQTDAGWPGLRERKKLRTSELISDTAVELFMARGFDNVSVADVADAAEVSKKTVFNYFPAKEDLVLSQIGDHEDEAARVVREREPGESPVAALRRHFLALLRAFDPIAGLTDIEEVLAFRRMVLSTPSLKLRLLEQWSRGEESLARALAEALDRPADALLPAALAAQVIAVQRVLSGRNLERMLAGERPADVLAECTAEAEAAFGLLEAGV</sequence>
<dbReference type="AlphaFoldDB" id="A0A1H6CT44"/>
<keyword evidence="3" id="KW-0804">Transcription</keyword>
<evidence type="ECO:0000313" key="7">
    <source>
        <dbReference type="Proteomes" id="UP000236754"/>
    </source>
</evidence>
<dbReference type="SUPFAM" id="SSF46689">
    <property type="entry name" value="Homeodomain-like"/>
    <property type="match status" value="1"/>
</dbReference>